<dbReference type="InterPro" id="IPR036291">
    <property type="entry name" value="NAD(P)-bd_dom_sf"/>
</dbReference>
<dbReference type="InterPro" id="IPR050463">
    <property type="entry name" value="Gfo/Idh/MocA_oxidrdct_glycsds"/>
</dbReference>
<comment type="similarity">
    <text evidence="1">Belongs to the Gfo/Idh/MocA family.</text>
</comment>
<evidence type="ECO:0000259" key="3">
    <source>
        <dbReference type="Pfam" id="PF01408"/>
    </source>
</evidence>
<organism evidence="5 6">
    <name type="scientific">Cohnella herbarum</name>
    <dbReference type="NCBI Taxonomy" id="2728023"/>
    <lineage>
        <taxon>Bacteria</taxon>
        <taxon>Bacillati</taxon>
        <taxon>Bacillota</taxon>
        <taxon>Bacilli</taxon>
        <taxon>Bacillales</taxon>
        <taxon>Paenibacillaceae</taxon>
        <taxon>Cohnella</taxon>
    </lineage>
</organism>
<dbReference type="SUPFAM" id="SSF51735">
    <property type="entry name" value="NAD(P)-binding Rossmann-fold domains"/>
    <property type="match status" value="1"/>
</dbReference>
<evidence type="ECO:0000259" key="4">
    <source>
        <dbReference type="Pfam" id="PF02894"/>
    </source>
</evidence>
<dbReference type="GO" id="GO:0016491">
    <property type="term" value="F:oxidoreductase activity"/>
    <property type="evidence" value="ECO:0007669"/>
    <property type="project" value="UniProtKB-KW"/>
</dbReference>
<evidence type="ECO:0000256" key="2">
    <source>
        <dbReference type="ARBA" id="ARBA00023002"/>
    </source>
</evidence>
<dbReference type="PANTHER" id="PTHR43818">
    <property type="entry name" value="BCDNA.GH03377"/>
    <property type="match status" value="1"/>
</dbReference>
<evidence type="ECO:0000313" key="5">
    <source>
        <dbReference type="EMBL" id="QJD88445.1"/>
    </source>
</evidence>
<feature type="domain" description="Gfo/Idh/MocA-like oxidoreductase N-terminal" evidence="3">
    <location>
        <begin position="3"/>
        <end position="119"/>
    </location>
</feature>
<dbReference type="AlphaFoldDB" id="A0A7Z2ZQU5"/>
<name>A0A7Z2ZQU5_9BACL</name>
<keyword evidence="6" id="KW-1185">Reference proteome</keyword>
<dbReference type="Proteomes" id="UP000502248">
    <property type="component" value="Chromosome"/>
</dbReference>
<dbReference type="KEGG" id="cheb:HH215_32095"/>
<proteinExistence type="inferred from homology"/>
<dbReference type="PANTHER" id="PTHR43818:SF11">
    <property type="entry name" value="BCDNA.GH03377"/>
    <property type="match status" value="1"/>
</dbReference>
<feature type="domain" description="Gfo/Idh/MocA-like oxidoreductase C-terminal" evidence="4">
    <location>
        <begin position="159"/>
        <end position="343"/>
    </location>
</feature>
<keyword evidence="2" id="KW-0560">Oxidoreductase</keyword>
<dbReference type="EMBL" id="CP051680">
    <property type="protein sequence ID" value="QJD88445.1"/>
    <property type="molecule type" value="Genomic_DNA"/>
</dbReference>
<dbReference type="GO" id="GO:0000166">
    <property type="term" value="F:nucleotide binding"/>
    <property type="evidence" value="ECO:0007669"/>
    <property type="project" value="InterPro"/>
</dbReference>
<dbReference type="SUPFAM" id="SSF55347">
    <property type="entry name" value="Glyceraldehyde-3-phosphate dehydrogenase-like, C-terminal domain"/>
    <property type="match status" value="1"/>
</dbReference>
<reference evidence="5 6" key="1">
    <citation type="submission" date="2020-04" db="EMBL/GenBank/DDBJ databases">
        <title>Genome sequencing of novel species.</title>
        <authorList>
            <person name="Heo J."/>
            <person name="Kim S.-J."/>
            <person name="Kim J.-S."/>
            <person name="Hong S.-B."/>
            <person name="Kwon S.-W."/>
        </authorList>
    </citation>
    <scope>NUCLEOTIDE SEQUENCE [LARGE SCALE GENOMIC DNA]</scope>
    <source>
        <strain evidence="5 6">MFER-1</strain>
    </source>
</reference>
<sequence length="357" mass="41083">MYRMGVVGLGEGRSIMSAALNSSRWKLAKVCDLNRELCEQRAQEFDFHEWTTNYNELLEDPDIDVIAIYTPDQLHFTHVCQALEAGKDVLCTKPLLPSLEGAKELMEVQERTGKHVFVGQSSRFFEPMKRQRKDFEAGRNGEVETVEAYYITDGRWFLDKAWSRQKGFSWMYNFIIHAVDLVRWYLPDIQEVTGFGRSSANNAAYGLETWDTMRFLMRDSGGRIATVSGSYTLPILDLAAETAMGCTIRGTKGTTRGEYPNLRYHTRFEGEEPALHKMDDMHDYYFRFEGISHHAGEYQNYIEYFAECLDQGVTPMPNVEEAVTTLALMEAMERSLRSNGQVVKVKDVLEEYWAKVR</sequence>
<evidence type="ECO:0000256" key="1">
    <source>
        <dbReference type="ARBA" id="ARBA00010928"/>
    </source>
</evidence>
<gene>
    <name evidence="5" type="ORF">HH215_32095</name>
</gene>
<evidence type="ECO:0000313" key="6">
    <source>
        <dbReference type="Proteomes" id="UP000502248"/>
    </source>
</evidence>
<dbReference type="InterPro" id="IPR004104">
    <property type="entry name" value="Gfo/Idh/MocA-like_OxRdtase_C"/>
</dbReference>
<protein>
    <submittedName>
        <fullName evidence="5">Gfo/Idh/MocA family oxidoreductase</fullName>
    </submittedName>
</protein>
<dbReference type="Pfam" id="PF02894">
    <property type="entry name" value="GFO_IDH_MocA_C"/>
    <property type="match status" value="1"/>
</dbReference>
<dbReference type="InterPro" id="IPR000683">
    <property type="entry name" value="Gfo/Idh/MocA-like_OxRdtase_N"/>
</dbReference>
<dbReference type="Gene3D" id="3.30.360.10">
    <property type="entry name" value="Dihydrodipicolinate Reductase, domain 2"/>
    <property type="match status" value="1"/>
</dbReference>
<accession>A0A7Z2ZQU5</accession>
<dbReference type="Gene3D" id="3.40.50.720">
    <property type="entry name" value="NAD(P)-binding Rossmann-like Domain"/>
    <property type="match status" value="1"/>
</dbReference>
<dbReference type="Pfam" id="PF01408">
    <property type="entry name" value="GFO_IDH_MocA"/>
    <property type="match status" value="1"/>
</dbReference>